<feature type="transmembrane region" description="Helical" evidence="1">
    <location>
        <begin position="109"/>
        <end position="126"/>
    </location>
</feature>
<dbReference type="InParanoid" id="F4WTG0"/>
<keyword evidence="3" id="KW-1185">Reference proteome</keyword>
<keyword evidence="1" id="KW-0472">Membrane</keyword>
<gene>
    <name evidence="2" type="ORF">G5I_09158</name>
</gene>
<proteinExistence type="predicted"/>
<evidence type="ECO:0000313" key="2">
    <source>
        <dbReference type="EMBL" id="EGI62478.1"/>
    </source>
</evidence>
<dbReference type="AlphaFoldDB" id="F4WTG0"/>
<evidence type="ECO:0000313" key="3">
    <source>
        <dbReference type="Proteomes" id="UP000007755"/>
    </source>
</evidence>
<keyword evidence="1" id="KW-0812">Transmembrane</keyword>
<accession>F4WTG0</accession>
<keyword evidence="1" id="KW-1133">Transmembrane helix</keyword>
<organism evidence="3">
    <name type="scientific">Acromyrmex echinatior</name>
    <name type="common">Panamanian leafcutter ant</name>
    <name type="synonym">Acromyrmex octospinosus echinatior</name>
    <dbReference type="NCBI Taxonomy" id="103372"/>
    <lineage>
        <taxon>Eukaryota</taxon>
        <taxon>Metazoa</taxon>
        <taxon>Ecdysozoa</taxon>
        <taxon>Arthropoda</taxon>
        <taxon>Hexapoda</taxon>
        <taxon>Insecta</taxon>
        <taxon>Pterygota</taxon>
        <taxon>Neoptera</taxon>
        <taxon>Endopterygota</taxon>
        <taxon>Hymenoptera</taxon>
        <taxon>Apocrita</taxon>
        <taxon>Aculeata</taxon>
        <taxon>Formicoidea</taxon>
        <taxon>Formicidae</taxon>
        <taxon>Myrmicinae</taxon>
        <taxon>Acromyrmex</taxon>
    </lineage>
</organism>
<sequence>MRRYWEKIKWIISASNVWGNSKIRRVLFGATMENIIDRHSTRPISKLLQFRQYTEMINHNGTMRFHLSVTKATVCTPKLKIHFEKNEATRKIELIYGYDDVILCAPQLLYIRSYFVVVISFLHIIAHKKNDEKELKDGFANNIVQSVFMSYFGEVSLQQKLNTVLGFSVLESPNNVLHFDCNKTSPACHISELRSDKICCVLMYDPMRFNIVKSTQEHQSQRNKSRKVEAASATWGTNAVRAEVRVEVFRGYQSERIFAVASCPAPQGLPSSNQTSTPETPLVPNESAIQVAFKYLSMVDQQTAFERFLFSLLDANIAVIPPSVLSINRRTFSY</sequence>
<reference evidence="2" key="1">
    <citation type="submission" date="2011-02" db="EMBL/GenBank/DDBJ databases">
        <title>The genome of the leaf-cutting ant Acromyrmex echinatior suggests key adaptations to social evolution and fungus farming.</title>
        <authorList>
            <person name="Nygaard S."/>
            <person name="Zhang G."/>
        </authorList>
    </citation>
    <scope>NUCLEOTIDE SEQUENCE</scope>
</reference>
<evidence type="ECO:0000256" key="1">
    <source>
        <dbReference type="SAM" id="Phobius"/>
    </source>
</evidence>
<name>F4WTG0_ACREC</name>
<dbReference type="EMBL" id="GL888336">
    <property type="protein sequence ID" value="EGI62478.1"/>
    <property type="molecule type" value="Genomic_DNA"/>
</dbReference>
<protein>
    <submittedName>
        <fullName evidence="2">Uncharacterized protein</fullName>
    </submittedName>
</protein>
<dbReference type="Proteomes" id="UP000007755">
    <property type="component" value="Unassembled WGS sequence"/>
</dbReference>